<protein>
    <submittedName>
        <fullName evidence="2">Uncharacterized protein</fullName>
    </submittedName>
</protein>
<keyword evidence="1" id="KW-0472">Membrane</keyword>
<proteinExistence type="predicted"/>
<evidence type="ECO:0000313" key="2">
    <source>
        <dbReference type="EMBL" id="VDM87257.1"/>
    </source>
</evidence>
<keyword evidence="1" id="KW-0812">Transmembrane</keyword>
<gene>
    <name evidence="2" type="ORF">MB901379_00793</name>
</gene>
<feature type="transmembrane region" description="Helical" evidence="1">
    <location>
        <begin position="20"/>
        <end position="46"/>
    </location>
</feature>
<accession>A0A3S4CT78</accession>
<keyword evidence="1" id="KW-1133">Transmembrane helix</keyword>
<feature type="transmembrane region" description="Helical" evidence="1">
    <location>
        <begin position="55"/>
        <end position="77"/>
    </location>
</feature>
<name>A0A3S4CT78_9MYCO</name>
<dbReference type="EMBL" id="LR130759">
    <property type="protein sequence ID" value="VDM87257.1"/>
    <property type="molecule type" value="Genomic_DNA"/>
</dbReference>
<dbReference type="AlphaFoldDB" id="A0A3S4CT78"/>
<dbReference type="Proteomes" id="UP000269998">
    <property type="component" value="Chromosome"/>
</dbReference>
<dbReference type="RefSeq" id="WP_415823633.1">
    <property type="nucleotide sequence ID" value="NZ_CBCSKE010000040.1"/>
</dbReference>
<reference evidence="3" key="1">
    <citation type="submission" date="2018-02" db="EMBL/GenBank/DDBJ databases">
        <authorList>
            <person name="Seth-Smith MB H."/>
            <person name="Seth-Smith H."/>
        </authorList>
    </citation>
    <scope>NUCLEOTIDE SEQUENCE [LARGE SCALE GENOMIC DNA]</scope>
</reference>
<sequence>MLVATAGVTAGREITGLATFWRYVVIQLMTFVVGIVGPIFLIIFFVSQSDPNAKWAYWIGLFITYADVMVALALTAASERN</sequence>
<evidence type="ECO:0000256" key="1">
    <source>
        <dbReference type="SAM" id="Phobius"/>
    </source>
</evidence>
<dbReference type="KEGG" id="mbai:MB901379_00793"/>
<evidence type="ECO:0000313" key="3">
    <source>
        <dbReference type="Proteomes" id="UP000269998"/>
    </source>
</evidence>
<organism evidence="2 3">
    <name type="scientific">Mycobacterium basiliense</name>
    <dbReference type="NCBI Taxonomy" id="2094119"/>
    <lineage>
        <taxon>Bacteria</taxon>
        <taxon>Bacillati</taxon>
        <taxon>Actinomycetota</taxon>
        <taxon>Actinomycetes</taxon>
        <taxon>Mycobacteriales</taxon>
        <taxon>Mycobacteriaceae</taxon>
        <taxon>Mycobacterium</taxon>
    </lineage>
</organism>
<keyword evidence="3" id="KW-1185">Reference proteome</keyword>